<dbReference type="PANTHER" id="PTHR33112">
    <property type="entry name" value="DOMAIN PROTEIN, PUTATIVE-RELATED"/>
    <property type="match status" value="1"/>
</dbReference>
<dbReference type="EMBL" id="JACAZH010000002">
    <property type="protein sequence ID" value="KAF7374299.1"/>
    <property type="molecule type" value="Genomic_DNA"/>
</dbReference>
<reference evidence="1" key="1">
    <citation type="submission" date="2020-05" db="EMBL/GenBank/DDBJ databases">
        <title>Mycena genomes resolve the evolution of fungal bioluminescence.</title>
        <authorList>
            <person name="Tsai I.J."/>
        </authorList>
    </citation>
    <scope>NUCLEOTIDE SEQUENCE</scope>
    <source>
        <strain evidence="1">160909Yilan</strain>
    </source>
</reference>
<evidence type="ECO:0000313" key="2">
    <source>
        <dbReference type="Proteomes" id="UP000623467"/>
    </source>
</evidence>
<dbReference type="OrthoDB" id="5125733at2759"/>
<name>A0A8H6ZBN7_9AGAR</name>
<proteinExistence type="predicted"/>
<sequence length="191" mass="21309">MFLRRTRSNGWIKSKDRLVAFSAIAKQFHELWPQSSYLAGLWRHQLPQALLWEPVRSRQRPRPSKYRGPSWSWAAMDGEVKAFCGNSKGCLCTIAELQVDLKNPEHPFGEVTGGLLVLSAIIQIAAWDADKMELFEKDSSNRALVLSSNEDSQNGEIGYAIADAVEVSSAVCDIFVAVIRDTGRLGPRYLG</sequence>
<dbReference type="AlphaFoldDB" id="A0A8H6ZBN7"/>
<comment type="caution">
    <text evidence="1">The sequence shown here is derived from an EMBL/GenBank/DDBJ whole genome shotgun (WGS) entry which is preliminary data.</text>
</comment>
<protein>
    <submittedName>
        <fullName evidence="1">HET-domain-containing protein</fullName>
    </submittedName>
</protein>
<accession>A0A8H6ZBN7</accession>
<keyword evidence="2" id="KW-1185">Reference proteome</keyword>
<gene>
    <name evidence="1" type="ORF">MSAN_00313100</name>
</gene>
<dbReference type="Proteomes" id="UP000623467">
    <property type="component" value="Unassembled WGS sequence"/>
</dbReference>
<dbReference type="PANTHER" id="PTHR33112:SF10">
    <property type="entry name" value="TOL"/>
    <property type="match status" value="1"/>
</dbReference>
<evidence type="ECO:0000313" key="1">
    <source>
        <dbReference type="EMBL" id="KAF7374299.1"/>
    </source>
</evidence>
<organism evidence="1 2">
    <name type="scientific">Mycena sanguinolenta</name>
    <dbReference type="NCBI Taxonomy" id="230812"/>
    <lineage>
        <taxon>Eukaryota</taxon>
        <taxon>Fungi</taxon>
        <taxon>Dikarya</taxon>
        <taxon>Basidiomycota</taxon>
        <taxon>Agaricomycotina</taxon>
        <taxon>Agaricomycetes</taxon>
        <taxon>Agaricomycetidae</taxon>
        <taxon>Agaricales</taxon>
        <taxon>Marasmiineae</taxon>
        <taxon>Mycenaceae</taxon>
        <taxon>Mycena</taxon>
    </lineage>
</organism>